<dbReference type="SUPFAM" id="SSF50677">
    <property type="entry name" value="ValRS/IleRS/LeuRS editing domain"/>
    <property type="match status" value="1"/>
</dbReference>
<dbReference type="OrthoDB" id="9810365at2"/>
<evidence type="ECO:0000256" key="8">
    <source>
        <dbReference type="ARBA" id="ARBA00023054"/>
    </source>
</evidence>
<dbReference type="SUPFAM" id="SSF52374">
    <property type="entry name" value="Nucleotidylyl transferase"/>
    <property type="match status" value="1"/>
</dbReference>
<dbReference type="Gene3D" id="3.90.740.10">
    <property type="entry name" value="Valyl/Leucyl/Isoleucyl-tRNA synthetase, editing domain"/>
    <property type="match status" value="1"/>
</dbReference>
<evidence type="ECO:0000259" key="13">
    <source>
        <dbReference type="Pfam" id="PF00133"/>
    </source>
</evidence>
<dbReference type="GO" id="GO:0004832">
    <property type="term" value="F:valine-tRNA ligase activity"/>
    <property type="evidence" value="ECO:0007669"/>
    <property type="project" value="UniProtKB-UniRule"/>
</dbReference>
<dbReference type="InterPro" id="IPR002300">
    <property type="entry name" value="aa-tRNA-synth_Ia"/>
</dbReference>
<feature type="coiled-coil region" evidence="12">
    <location>
        <begin position="828"/>
        <end position="890"/>
    </location>
</feature>
<dbReference type="InterPro" id="IPR009008">
    <property type="entry name" value="Val/Leu/Ile-tRNA-synth_edit"/>
</dbReference>
<organism evidence="16 17">
    <name type="scientific">Rhodothermus profundi</name>
    <dbReference type="NCBI Taxonomy" id="633813"/>
    <lineage>
        <taxon>Bacteria</taxon>
        <taxon>Pseudomonadati</taxon>
        <taxon>Rhodothermota</taxon>
        <taxon>Rhodothermia</taxon>
        <taxon>Rhodothermales</taxon>
        <taxon>Rhodothermaceae</taxon>
        <taxon>Rhodothermus</taxon>
    </lineage>
</organism>
<evidence type="ECO:0000256" key="1">
    <source>
        <dbReference type="ARBA" id="ARBA00004496"/>
    </source>
</evidence>
<dbReference type="PRINTS" id="PR00986">
    <property type="entry name" value="TRNASYNTHVAL"/>
</dbReference>
<evidence type="ECO:0000256" key="7">
    <source>
        <dbReference type="ARBA" id="ARBA00022917"/>
    </source>
</evidence>
<dbReference type="InterPro" id="IPR002303">
    <property type="entry name" value="Valyl-tRNA_ligase"/>
</dbReference>
<dbReference type="GO" id="GO:0005524">
    <property type="term" value="F:ATP binding"/>
    <property type="evidence" value="ECO:0007669"/>
    <property type="project" value="UniProtKB-UniRule"/>
</dbReference>
<evidence type="ECO:0000256" key="5">
    <source>
        <dbReference type="ARBA" id="ARBA00022741"/>
    </source>
</evidence>
<evidence type="ECO:0000259" key="15">
    <source>
        <dbReference type="Pfam" id="PF10458"/>
    </source>
</evidence>
<dbReference type="InterPro" id="IPR014729">
    <property type="entry name" value="Rossmann-like_a/b/a_fold"/>
</dbReference>
<gene>
    <name evidence="12" type="primary">valS</name>
    <name evidence="16" type="ORF">SAMN04488087_0674</name>
</gene>
<dbReference type="SUPFAM" id="SSF46589">
    <property type="entry name" value="tRNA-binding arm"/>
    <property type="match status" value="1"/>
</dbReference>
<keyword evidence="9 12" id="KW-0030">Aminoacyl-tRNA synthetase</keyword>
<keyword evidence="7 12" id="KW-0648">Protein biosynthesis</keyword>
<dbReference type="InterPro" id="IPR010978">
    <property type="entry name" value="tRNA-bd_arm"/>
</dbReference>
<dbReference type="AlphaFoldDB" id="A0A1M6QM23"/>
<dbReference type="PANTHER" id="PTHR11946:SF93">
    <property type="entry name" value="VALINE--TRNA LIGASE, CHLOROPLASTIC_MITOCHONDRIAL 2"/>
    <property type="match status" value="1"/>
</dbReference>
<dbReference type="RefSeq" id="WP_072714512.1">
    <property type="nucleotide sequence ID" value="NZ_FRAU01000001.1"/>
</dbReference>
<dbReference type="EMBL" id="FRAU01000001">
    <property type="protein sequence ID" value="SHK21123.1"/>
    <property type="molecule type" value="Genomic_DNA"/>
</dbReference>
<dbReference type="CDD" id="cd07962">
    <property type="entry name" value="Anticodon_Ia_Val"/>
    <property type="match status" value="1"/>
</dbReference>
<keyword evidence="6 12" id="KW-0067">ATP-binding</keyword>
<dbReference type="FunFam" id="3.40.50.620:FF:000032">
    <property type="entry name" value="Valine--tRNA ligase"/>
    <property type="match status" value="1"/>
</dbReference>
<dbReference type="PROSITE" id="PS00178">
    <property type="entry name" value="AA_TRNA_LIGASE_I"/>
    <property type="match status" value="1"/>
</dbReference>
<evidence type="ECO:0000259" key="14">
    <source>
        <dbReference type="Pfam" id="PF08264"/>
    </source>
</evidence>
<evidence type="ECO:0000256" key="12">
    <source>
        <dbReference type="HAMAP-Rule" id="MF_02004"/>
    </source>
</evidence>
<evidence type="ECO:0000313" key="16">
    <source>
        <dbReference type="EMBL" id="SHK21123.1"/>
    </source>
</evidence>
<dbReference type="FunFam" id="1.10.287.380:FF:000001">
    <property type="entry name" value="Valine--tRNA ligase"/>
    <property type="match status" value="1"/>
</dbReference>
<keyword evidence="8 12" id="KW-0175">Coiled coil</keyword>
<dbReference type="FunFam" id="3.40.50.620:FF:000098">
    <property type="entry name" value="Valine--tRNA ligase"/>
    <property type="match status" value="1"/>
</dbReference>
<comment type="function">
    <text evidence="12">Catalyzes the attachment of valine to tRNA(Val). As ValRS can inadvertently accommodate and process structurally similar amino acids such as threonine, to avoid such errors, it has a 'posttransfer' editing activity that hydrolyzes mischarged Thr-tRNA(Val) in a tRNA-dependent manner.</text>
</comment>
<dbReference type="Gene3D" id="3.40.50.620">
    <property type="entry name" value="HUPs"/>
    <property type="match status" value="2"/>
</dbReference>
<dbReference type="EC" id="6.1.1.9" evidence="12"/>
<reference evidence="17" key="1">
    <citation type="submission" date="2016-11" db="EMBL/GenBank/DDBJ databases">
        <authorList>
            <person name="Varghese N."/>
            <person name="Submissions S."/>
        </authorList>
    </citation>
    <scope>NUCLEOTIDE SEQUENCE [LARGE SCALE GENOMIC DNA]</scope>
    <source>
        <strain evidence="17">DSM 22212</strain>
    </source>
</reference>
<dbReference type="InterPro" id="IPR037118">
    <property type="entry name" value="Val-tRNA_synth_C_sf"/>
</dbReference>
<evidence type="ECO:0000256" key="6">
    <source>
        <dbReference type="ARBA" id="ARBA00022840"/>
    </source>
</evidence>
<dbReference type="SUPFAM" id="SSF47323">
    <property type="entry name" value="Anticodon-binding domain of a subclass of class I aminoacyl-tRNA synthetases"/>
    <property type="match status" value="1"/>
</dbReference>
<accession>A0A1M6QM23</accession>
<protein>
    <recommendedName>
        <fullName evidence="12">Valine--tRNA ligase</fullName>
        <ecNumber evidence="12">6.1.1.9</ecNumber>
    </recommendedName>
    <alternativeName>
        <fullName evidence="12">Valyl-tRNA synthetase</fullName>
        <shortName evidence="12">ValRS</shortName>
    </alternativeName>
</protein>
<keyword evidence="5 12" id="KW-0547">Nucleotide-binding</keyword>
<dbReference type="Gene3D" id="1.10.730.10">
    <property type="entry name" value="Isoleucyl-tRNA Synthetase, Domain 1"/>
    <property type="match status" value="1"/>
</dbReference>
<feature type="short sequence motif" description="'HIGH' region" evidence="12">
    <location>
        <begin position="53"/>
        <end position="63"/>
    </location>
</feature>
<dbReference type="Pfam" id="PF08264">
    <property type="entry name" value="Anticodon_1"/>
    <property type="match status" value="1"/>
</dbReference>
<feature type="domain" description="Aminoacyl-tRNA synthetase class Ia" evidence="13">
    <location>
        <begin position="25"/>
        <end position="573"/>
    </location>
</feature>
<comment type="domain">
    <text evidence="12">The C-terminal coiled-coil domain is crucial for aminoacylation activity.</text>
</comment>
<dbReference type="Proteomes" id="UP000185812">
    <property type="component" value="Unassembled WGS sequence"/>
</dbReference>
<dbReference type="STRING" id="633813.SAMN04488087_0674"/>
<comment type="similarity">
    <text evidence="11 12">Belongs to the class-I aminoacyl-tRNA synthetase family. ValS type 1 subfamily.</text>
</comment>
<keyword evidence="4 12" id="KW-0436">Ligase</keyword>
<dbReference type="InterPro" id="IPR019499">
    <property type="entry name" value="Val-tRNA_synth_tRNA-bd"/>
</dbReference>
<proteinExistence type="inferred from homology"/>
<dbReference type="Gene3D" id="1.10.287.380">
    <property type="entry name" value="Valyl-tRNA synthetase, C-terminal domain"/>
    <property type="match status" value="1"/>
</dbReference>
<evidence type="ECO:0000256" key="2">
    <source>
        <dbReference type="ARBA" id="ARBA00011245"/>
    </source>
</evidence>
<comment type="domain">
    <text evidence="12">ValRS has two distinct active sites: one for aminoacylation and one for editing. The misactivated threonine is translocated from the active site to the editing site.</text>
</comment>
<dbReference type="InterPro" id="IPR013155">
    <property type="entry name" value="M/V/L/I-tRNA-synth_anticd-bd"/>
</dbReference>
<feature type="domain" description="Valyl-tRNA synthetase tRNA-binding arm" evidence="15">
    <location>
        <begin position="830"/>
        <end position="894"/>
    </location>
</feature>
<comment type="catalytic activity">
    <reaction evidence="10 12">
        <text>tRNA(Val) + L-valine + ATP = L-valyl-tRNA(Val) + AMP + diphosphate</text>
        <dbReference type="Rhea" id="RHEA:10704"/>
        <dbReference type="Rhea" id="RHEA-COMP:9672"/>
        <dbReference type="Rhea" id="RHEA-COMP:9708"/>
        <dbReference type="ChEBI" id="CHEBI:30616"/>
        <dbReference type="ChEBI" id="CHEBI:33019"/>
        <dbReference type="ChEBI" id="CHEBI:57762"/>
        <dbReference type="ChEBI" id="CHEBI:78442"/>
        <dbReference type="ChEBI" id="CHEBI:78537"/>
        <dbReference type="ChEBI" id="CHEBI:456215"/>
        <dbReference type="EC" id="6.1.1.9"/>
    </reaction>
</comment>
<dbReference type="InterPro" id="IPR009080">
    <property type="entry name" value="tRNAsynth_Ia_anticodon-bd"/>
</dbReference>
<comment type="subunit">
    <text evidence="2 12">Monomer.</text>
</comment>
<dbReference type="HAMAP" id="MF_02004">
    <property type="entry name" value="Val_tRNA_synth_type1"/>
    <property type="match status" value="1"/>
</dbReference>
<dbReference type="NCBIfam" id="TIGR00422">
    <property type="entry name" value="valS"/>
    <property type="match status" value="1"/>
</dbReference>
<dbReference type="GO" id="GO:0006438">
    <property type="term" value="P:valyl-tRNA aminoacylation"/>
    <property type="evidence" value="ECO:0007669"/>
    <property type="project" value="UniProtKB-UniRule"/>
</dbReference>
<dbReference type="InterPro" id="IPR001412">
    <property type="entry name" value="aa-tRNA-synth_I_CS"/>
</dbReference>
<evidence type="ECO:0000256" key="9">
    <source>
        <dbReference type="ARBA" id="ARBA00023146"/>
    </source>
</evidence>
<dbReference type="GO" id="GO:0002161">
    <property type="term" value="F:aminoacyl-tRNA deacylase activity"/>
    <property type="evidence" value="ECO:0007669"/>
    <property type="project" value="InterPro"/>
</dbReference>
<evidence type="ECO:0000313" key="17">
    <source>
        <dbReference type="Proteomes" id="UP000185812"/>
    </source>
</evidence>
<feature type="domain" description="Methionyl/Valyl/Leucyl/Isoleucyl-tRNA synthetase anticodon-binding" evidence="14">
    <location>
        <begin position="623"/>
        <end position="769"/>
    </location>
</feature>
<dbReference type="GO" id="GO:0005829">
    <property type="term" value="C:cytosol"/>
    <property type="evidence" value="ECO:0007669"/>
    <property type="project" value="TreeGrafter"/>
</dbReference>
<evidence type="ECO:0000256" key="11">
    <source>
        <dbReference type="ARBA" id="ARBA00060830"/>
    </source>
</evidence>
<keyword evidence="3 12" id="KW-0963">Cytoplasm</keyword>
<sequence length="895" mass="104403">MAGEPLLKTARVRKTYDPQEIEPRWYAYWEAHHFFRAEIRPDRTPFVIMMPPPNVTGRLHMGHALQDTIQDALTRIRRMQGYEALWLPGIDHAGIATQNVVERELREKEGKTRHDLGREAFLQRVWQWKEEYGDIILQQKRRLGDSCDWSRTRFTMDEGFTRAVQEAFIRLYNEGLIYRGNYLVNWCPVDQTALSDEEVDNVEQEGHLWYIRYPLVDGSGYITIATTRPETMLGDTAVAVHPEDERYRHLIGKKVKLPLIGREIPIIADPHVKRDFGAGALKITPGHDKNDFEIGQRHGLPLVNIMNPDGTINENGGPYAGLDRFEARKRIVEDLRAQGLLEKVEPYRHTVPVSSRSKAIIEPLLSRQWFVRMKPLAEPAIEAVRRGEIRFYPERWANEYFRWMENIRDWCISRQIWWGHRIPVWYYTDANGQIDESKGFVVSIEQPEPGMVQDEDVLDTWFSSWLWPFATLGWPDRTPELDYFYPTSVLVSGYDILFFWIARMIMAGIHFTGKIPFRDVFITGMVKDKYGRWMSKSLGNGIDPLEMIEQYGADAVRYSLTVLCTQGQDIKLDPSKFEMGRNFANKIWNAFNVFGQFMETDDEGRPLRDYRRQRRFEELSLVERWMVSRLNQAITTVNEAIDRYRLNEALLTIYDLFWGDYCDWYLELIKPPRGQAMDDETIALAVELYEKMIQLLHPFMPFITEALWWRLRPRGEREACIVSRWPQPQPEEIDQTALGRFGRIQEMISGIRNVRSTYGVPPGRAIRVLINVPEAERDEAGHLEAHRDYFARLARVEELTVGVGLKRPRASAAVVVGRYEVYVPLADVIDLAQERARLEKEIAQKERFLESVRKKLQNPQFLEKAPAEVVARERQKEQDARAELERLQANLAALS</sequence>
<dbReference type="Pfam" id="PF10458">
    <property type="entry name" value="Val_tRNA-synt_C"/>
    <property type="match status" value="1"/>
</dbReference>
<keyword evidence="17" id="KW-1185">Reference proteome</keyword>
<dbReference type="CDD" id="cd00817">
    <property type="entry name" value="ValRS_core"/>
    <property type="match status" value="1"/>
</dbReference>
<dbReference type="PANTHER" id="PTHR11946">
    <property type="entry name" value="VALYL-TRNA SYNTHETASES"/>
    <property type="match status" value="1"/>
</dbReference>
<comment type="subcellular location">
    <subcellularLocation>
        <location evidence="1 12">Cytoplasm</location>
    </subcellularLocation>
</comment>
<dbReference type="FunFam" id="3.90.740.10:FF:000005">
    <property type="entry name" value="Valine--tRNA ligase, mitochondrial"/>
    <property type="match status" value="1"/>
</dbReference>
<evidence type="ECO:0000256" key="10">
    <source>
        <dbReference type="ARBA" id="ARBA00047552"/>
    </source>
</evidence>
<comment type="caution">
    <text evidence="12">Lacks conserved residue(s) required for the propagation of feature annotation.</text>
</comment>
<evidence type="ECO:0000256" key="4">
    <source>
        <dbReference type="ARBA" id="ARBA00022598"/>
    </source>
</evidence>
<dbReference type="NCBIfam" id="NF004349">
    <property type="entry name" value="PRK05729.1"/>
    <property type="match status" value="1"/>
</dbReference>
<dbReference type="Pfam" id="PF00133">
    <property type="entry name" value="tRNA-synt_1"/>
    <property type="match status" value="1"/>
</dbReference>
<evidence type="ECO:0000256" key="3">
    <source>
        <dbReference type="ARBA" id="ARBA00022490"/>
    </source>
</evidence>
<name>A0A1M6QM23_9BACT</name>
<dbReference type="InterPro" id="IPR033705">
    <property type="entry name" value="Anticodon_Ia_Val"/>
</dbReference>
<feature type="binding site" evidence="12">
    <location>
        <position position="536"/>
    </location>
    <ligand>
        <name>ATP</name>
        <dbReference type="ChEBI" id="CHEBI:30616"/>
    </ligand>
</feature>